<evidence type="ECO:0000313" key="4">
    <source>
        <dbReference type="Proteomes" id="UP000007797"/>
    </source>
</evidence>
<dbReference type="OrthoDB" id="18190at2759"/>
<dbReference type="Gene3D" id="1.25.10.10">
    <property type="entry name" value="Leucine-rich Repeat Variant"/>
    <property type="match status" value="1"/>
</dbReference>
<feature type="compositionally biased region" description="Low complexity" evidence="1">
    <location>
        <begin position="7"/>
        <end position="44"/>
    </location>
</feature>
<dbReference type="PANTHER" id="PTHR20938:SF0">
    <property type="entry name" value="INTEGRATOR COMPLEX SUBUNIT 4"/>
    <property type="match status" value="1"/>
</dbReference>
<proteinExistence type="predicted"/>
<dbReference type="OMA" id="CIKLIWI"/>
<evidence type="ECO:0000259" key="2">
    <source>
        <dbReference type="Pfam" id="PF24493"/>
    </source>
</evidence>
<dbReference type="InterPro" id="IPR016024">
    <property type="entry name" value="ARM-type_fold"/>
</dbReference>
<reference evidence="4" key="1">
    <citation type="journal article" date="2011" name="Genome Res.">
        <title>Phylogeny-wide analysis of social amoeba genomes highlights ancient origins for complex intercellular communication.</title>
        <authorList>
            <person name="Heidel A.J."/>
            <person name="Lawal H.M."/>
            <person name="Felder M."/>
            <person name="Schilde C."/>
            <person name="Helps N.R."/>
            <person name="Tunggal B."/>
            <person name="Rivero F."/>
            <person name="John U."/>
            <person name="Schleicher M."/>
            <person name="Eichinger L."/>
            <person name="Platzer M."/>
            <person name="Noegel A.A."/>
            <person name="Schaap P."/>
            <person name="Gloeckner G."/>
        </authorList>
    </citation>
    <scope>NUCLEOTIDE SEQUENCE [LARGE SCALE GENOMIC DNA]</scope>
    <source>
        <strain evidence="4">SH3</strain>
    </source>
</reference>
<dbReference type="InterPro" id="IPR056235">
    <property type="entry name" value="INTS4_8HBD"/>
</dbReference>
<organism evidence="3 4">
    <name type="scientific">Cavenderia fasciculata</name>
    <name type="common">Slime mold</name>
    <name type="synonym">Dictyostelium fasciculatum</name>
    <dbReference type="NCBI Taxonomy" id="261658"/>
    <lineage>
        <taxon>Eukaryota</taxon>
        <taxon>Amoebozoa</taxon>
        <taxon>Evosea</taxon>
        <taxon>Eumycetozoa</taxon>
        <taxon>Dictyostelia</taxon>
        <taxon>Acytosteliales</taxon>
        <taxon>Cavenderiaceae</taxon>
        <taxon>Cavenderia</taxon>
    </lineage>
</organism>
<gene>
    <name evidence="3" type="primary">ints4</name>
    <name evidence="3" type="ORF">DFA_05412</name>
</gene>
<dbReference type="STRING" id="1054147.F4PL58"/>
<dbReference type="GeneID" id="14875055"/>
<feature type="compositionally biased region" description="Polar residues" evidence="1">
    <location>
        <begin position="45"/>
        <end position="57"/>
    </location>
</feature>
<dbReference type="InterPro" id="IPR011989">
    <property type="entry name" value="ARM-like"/>
</dbReference>
<dbReference type="Proteomes" id="UP000007797">
    <property type="component" value="Unassembled WGS sequence"/>
</dbReference>
<evidence type="ECO:0000256" key="1">
    <source>
        <dbReference type="SAM" id="MobiDB-lite"/>
    </source>
</evidence>
<dbReference type="GO" id="GO:0032039">
    <property type="term" value="C:integrator complex"/>
    <property type="evidence" value="ECO:0007669"/>
    <property type="project" value="TreeGrafter"/>
</dbReference>
<feature type="region of interest" description="Disordered" evidence="1">
    <location>
        <begin position="1"/>
        <end position="57"/>
    </location>
</feature>
<dbReference type="AlphaFoldDB" id="F4PL58"/>
<dbReference type="EMBL" id="GL883008">
    <property type="protein sequence ID" value="EGG23280.1"/>
    <property type="molecule type" value="Genomic_DNA"/>
</dbReference>
<accession>F4PL58</accession>
<dbReference type="RefSeq" id="XP_004361131.1">
    <property type="nucleotide sequence ID" value="XM_004361074.1"/>
</dbReference>
<dbReference type="GO" id="GO:0016180">
    <property type="term" value="P:snRNA processing"/>
    <property type="evidence" value="ECO:0007669"/>
    <property type="project" value="TreeGrafter"/>
</dbReference>
<dbReference type="SUPFAM" id="SSF48371">
    <property type="entry name" value="ARM repeat"/>
    <property type="match status" value="1"/>
</dbReference>
<dbReference type="KEGG" id="dfa:DFA_05412"/>
<protein>
    <submittedName>
        <fullName evidence="3">HEAT repeat-containing protein</fullName>
    </submittedName>
</protein>
<sequence>MNKSPINTNIQSGSGTTTTTTTITTAPTATPKKSTSSLSFSSTSVNNTAQQQQQPIYPPTSNITQFAPFDQYLLALTSQDHRTRVEAILYLQSYHLPLNNQENGFDLVYTVKKQLSSEQDKNIRVQLVGLLKSLALDPFVESTSIIHYLLSTVIKNVHTSKKVICASLIAIRSVVQSKNLKLSLLISSSIQPLLNHPNPLIRKECILIFGHLVKTSEELDEIQMILVNFLRDPDFRVREASLRSLSLLFYRCHNLSINKIYQQATLLLVDSFEQVRLECIKLLWIFSNVFPNHILGTINDRKKSDKIRLVDDVFKKICNAVNDPSVVVRNCACKLLGCIYDVSLHYLIQTLSKEILFDHDNKGRKKFQIGHSRYSNAGKNQKQQQQQVLSPLQQQLQQQQHQQQQQQQYTTIQVPEGDIDFMASTDSSLSLVDAGATGAFIQGLEDEFYEVRSSAIDSMCELSLRNNEFAQKNIDFLVDIFTDEIESVRINSINSLRKIGKTITIKEDQLHIILASLDNSSQAERQAIHRLLTTIHLTNFSCLHATVQALLVNLQKYPRDMYSIFECLYKVATKNQFTEFIAEDLLRIDSKFASVEPNMDDIFYVAIMIVILNSAKNNNTILSLLPPYWVQHHLYFKDKYPAYFQQNIITTDTNNNVNNYSLNSTYEMKLKSQEDLTLFLKNTLSMLYGSNNGNDDSLYSLLKVGKFDQLSILMEEIQRNLLRISNINRILKPTSDFYLMFIKVLKIIIHIKKELFSSSNSQQHIIAEKLIKTSFKMQGLFIGLDNKIQSILYEIRLYGTIVLTISKMLNLNDPSPFASPPYPSNIFTNLQSSINIYKTFFKDNLMTIPEKNQEIMDTIGNYIIEQQQSNINQRPFKMQRTGINTRQLLLDKLIIFLKEYQLPQLMIQNQIKKKVVNTLMPPFEKPIESFDNLPIKLVINANIENISNVEYLYLQVNYLGKSQLYTIGSQYFVPIKPLSYSICLPIYVSLPKSQKQNKEMVQLTVNIIEIVPIDPYSTKILSFEHINEHFKLVNLRGNRISFNIIN</sequence>
<dbReference type="PANTHER" id="PTHR20938">
    <property type="entry name" value="INTEGRATOR COMPLEX SUBUNIT 4"/>
    <property type="match status" value="1"/>
</dbReference>
<keyword evidence="4" id="KW-1185">Reference proteome</keyword>
<feature type="domain" description="INTS4 8 helical bundle" evidence="2">
    <location>
        <begin position="713"/>
        <end position="797"/>
    </location>
</feature>
<evidence type="ECO:0000313" key="3">
    <source>
        <dbReference type="EMBL" id="EGG23280.1"/>
    </source>
</evidence>
<name>F4PL58_CACFS</name>
<dbReference type="Pfam" id="PF24493">
    <property type="entry name" value="INTS4_8HBD"/>
    <property type="match status" value="1"/>
</dbReference>